<keyword evidence="2 8" id="KW-0028">Amino-acid biosynthesis</keyword>
<dbReference type="SMART" id="SM00359">
    <property type="entry name" value="PUA"/>
    <property type="match status" value="1"/>
</dbReference>
<comment type="similarity">
    <text evidence="8">Belongs to the glutamate 5-kinase family.</text>
</comment>
<dbReference type="InterPro" id="IPR019797">
    <property type="entry name" value="Glutamate_5-kinase_CS"/>
</dbReference>
<dbReference type="STRING" id="1542390.KX01_1687"/>
<proteinExistence type="inferred from homology"/>
<feature type="binding site" evidence="8">
    <location>
        <position position="16"/>
    </location>
    <ligand>
        <name>ATP</name>
        <dbReference type="ChEBI" id="CHEBI:30616"/>
    </ligand>
</feature>
<evidence type="ECO:0000259" key="9">
    <source>
        <dbReference type="SMART" id="SM00359"/>
    </source>
</evidence>
<feature type="binding site" evidence="8">
    <location>
        <begin position="175"/>
        <end position="176"/>
    </location>
    <ligand>
        <name>ATP</name>
        <dbReference type="ChEBI" id="CHEBI:30616"/>
    </ligand>
</feature>
<dbReference type="InterPro" id="IPR036393">
    <property type="entry name" value="AceGlu_kinase-like_sf"/>
</dbReference>
<feature type="binding site" evidence="8">
    <location>
        <begin position="217"/>
        <end position="223"/>
    </location>
    <ligand>
        <name>ATP</name>
        <dbReference type="ChEBI" id="CHEBI:30616"/>
    </ligand>
</feature>
<dbReference type="InterPro" id="IPR041739">
    <property type="entry name" value="G5K_ProB"/>
</dbReference>
<reference evidence="11" key="1">
    <citation type="submission" date="2014-10" db="EMBL/GenBank/DDBJ databases">
        <authorList>
            <person name="Kuske C.R."/>
            <person name="Challacombe J.F."/>
            <person name="Daligault H.E."/>
            <person name="Davenport K.W."/>
            <person name="Johnson S.L."/>
            <person name="Siddaramappa S."/>
            <person name="Petersen J.M."/>
        </authorList>
    </citation>
    <scope>NUCLEOTIDE SEQUENCE [LARGE SCALE GENOMIC DNA]</scope>
    <source>
        <strain evidence="11">CA97-1460</strain>
    </source>
</reference>
<organism evidence="10 11">
    <name type="scientific">Francisella frigiditurris</name>
    <dbReference type="NCBI Taxonomy" id="1542390"/>
    <lineage>
        <taxon>Bacteria</taxon>
        <taxon>Pseudomonadati</taxon>
        <taxon>Pseudomonadota</taxon>
        <taxon>Gammaproteobacteria</taxon>
        <taxon>Thiotrichales</taxon>
        <taxon>Francisellaceae</taxon>
        <taxon>Francisella</taxon>
    </lineage>
</organism>
<evidence type="ECO:0000313" key="10">
    <source>
        <dbReference type="EMBL" id="APC97875.1"/>
    </source>
</evidence>
<feature type="binding site" evidence="8">
    <location>
        <position position="56"/>
    </location>
    <ligand>
        <name>substrate</name>
    </ligand>
</feature>
<dbReference type="SUPFAM" id="SSF88697">
    <property type="entry name" value="PUA domain-like"/>
    <property type="match status" value="1"/>
</dbReference>
<protein>
    <recommendedName>
        <fullName evidence="8">Glutamate 5-kinase</fullName>
        <ecNumber evidence="8">2.7.2.11</ecNumber>
    </recommendedName>
    <alternativeName>
        <fullName evidence="8">Gamma-glutamyl kinase</fullName>
        <shortName evidence="8">GK</shortName>
    </alternativeName>
</protein>
<evidence type="ECO:0000256" key="1">
    <source>
        <dbReference type="ARBA" id="ARBA00022490"/>
    </source>
</evidence>
<dbReference type="Gene3D" id="2.30.130.10">
    <property type="entry name" value="PUA domain"/>
    <property type="match status" value="1"/>
</dbReference>
<dbReference type="CDD" id="cd04242">
    <property type="entry name" value="AAK_G5K_ProB"/>
    <property type="match status" value="1"/>
</dbReference>
<dbReference type="Proteomes" id="UP000182521">
    <property type="component" value="Chromosome"/>
</dbReference>
<dbReference type="CDD" id="cd21157">
    <property type="entry name" value="PUA_G5K"/>
    <property type="match status" value="1"/>
</dbReference>
<evidence type="ECO:0000313" key="11">
    <source>
        <dbReference type="Proteomes" id="UP000182521"/>
    </source>
</evidence>
<keyword evidence="6 8" id="KW-0418">Kinase</keyword>
<evidence type="ECO:0000256" key="6">
    <source>
        <dbReference type="ARBA" id="ARBA00022777"/>
    </source>
</evidence>
<dbReference type="NCBIfam" id="TIGR01027">
    <property type="entry name" value="proB"/>
    <property type="match status" value="1"/>
</dbReference>
<comment type="subcellular location">
    <subcellularLocation>
        <location evidence="8">Cytoplasm</location>
    </subcellularLocation>
</comment>
<keyword evidence="11" id="KW-1185">Reference proteome</keyword>
<evidence type="ECO:0000256" key="4">
    <source>
        <dbReference type="ARBA" id="ARBA00022679"/>
    </source>
</evidence>
<gene>
    <name evidence="8 10" type="primary">proB</name>
    <name evidence="10" type="ORF">KX01_1687</name>
</gene>
<dbReference type="GO" id="GO:0003723">
    <property type="term" value="F:RNA binding"/>
    <property type="evidence" value="ECO:0007669"/>
    <property type="project" value="InterPro"/>
</dbReference>
<sequence length="375" mass="40562">MSRKEYLRNTKRIVIKIGTSTLTHSSGLLNIDRIEKIVRQLSDLHNQGYEVVLVTSGAVGAGMGKLNLTNKPKTLPEKQAVAAVGQVALTHLYQKLFSEYGKNIGQLLLTKDDIANRERYLNARNTFFALINKGVIPVVNENDAVVVDEIKVGDNDTLSALVASLVEADLLVILSDIDGLYTANPKVESSAKFLDTVLHISAEIKAMAGGAGSKFATGGMATKLKAGEIATKSGTNMIIACGENPQNLRKIIDGEDIGTLFLKDSKQIAAKKHWISYSSNKKGILIIDDGAVEALYKSKSLLPCGVVKAEGSFSKGSTVAIFNKYGEEIATGLSNYSSKEIELIKGNKSYDIVKILGYCDYNEIVHIDNLHIKEA</sequence>
<keyword evidence="5 8" id="KW-0547">Nucleotide-binding</keyword>
<dbReference type="InterPro" id="IPR036974">
    <property type="entry name" value="PUA_sf"/>
</dbReference>
<keyword evidence="4 8" id="KW-0808">Transferase</keyword>
<dbReference type="AlphaFoldDB" id="A0A1J0KW40"/>
<comment type="pathway">
    <text evidence="8">Amino-acid biosynthesis; L-proline biosynthesis; L-glutamate 5-semialdehyde from L-glutamate: step 1/2.</text>
</comment>
<comment type="function">
    <text evidence="8">Catalyzes the transfer of a phosphate group to glutamate to form L-glutamate 5-phosphate.</text>
</comment>
<dbReference type="PANTHER" id="PTHR43654">
    <property type="entry name" value="GLUTAMATE 5-KINASE"/>
    <property type="match status" value="1"/>
</dbReference>
<dbReference type="SUPFAM" id="SSF53633">
    <property type="entry name" value="Carbamate kinase-like"/>
    <property type="match status" value="1"/>
</dbReference>
<dbReference type="InterPro" id="IPR001057">
    <property type="entry name" value="Glu/AcGlu_kinase"/>
</dbReference>
<accession>A0A1J0KW40</accession>
<evidence type="ECO:0000256" key="8">
    <source>
        <dbReference type="HAMAP-Rule" id="MF_00456"/>
    </source>
</evidence>
<dbReference type="KEGG" id="frc:KX01_1687"/>
<dbReference type="UniPathway" id="UPA00098">
    <property type="reaction ID" value="UER00359"/>
</dbReference>
<dbReference type="PRINTS" id="PR00474">
    <property type="entry name" value="GLU5KINASE"/>
</dbReference>
<dbReference type="PROSITE" id="PS50890">
    <property type="entry name" value="PUA"/>
    <property type="match status" value="1"/>
</dbReference>
<evidence type="ECO:0000256" key="7">
    <source>
        <dbReference type="ARBA" id="ARBA00022840"/>
    </source>
</evidence>
<keyword evidence="7 8" id="KW-0067">ATP-binding</keyword>
<evidence type="ECO:0000256" key="2">
    <source>
        <dbReference type="ARBA" id="ARBA00022605"/>
    </source>
</evidence>
<dbReference type="GO" id="GO:0055129">
    <property type="term" value="P:L-proline biosynthetic process"/>
    <property type="evidence" value="ECO:0007669"/>
    <property type="project" value="UniProtKB-UniRule"/>
</dbReference>
<dbReference type="InterPro" id="IPR001048">
    <property type="entry name" value="Asp/Glu/Uridylate_kinase"/>
</dbReference>
<dbReference type="Pfam" id="PF01472">
    <property type="entry name" value="PUA"/>
    <property type="match status" value="1"/>
</dbReference>
<name>A0A1J0KW40_9GAMM</name>
<dbReference type="InterPro" id="IPR005715">
    <property type="entry name" value="Glu_5kinase/COase_Synthase"/>
</dbReference>
<comment type="catalytic activity">
    <reaction evidence="8">
        <text>L-glutamate + ATP = L-glutamyl 5-phosphate + ADP</text>
        <dbReference type="Rhea" id="RHEA:14877"/>
        <dbReference type="ChEBI" id="CHEBI:29985"/>
        <dbReference type="ChEBI" id="CHEBI:30616"/>
        <dbReference type="ChEBI" id="CHEBI:58274"/>
        <dbReference type="ChEBI" id="CHEBI:456216"/>
        <dbReference type="EC" id="2.7.2.11"/>
    </reaction>
</comment>
<dbReference type="EMBL" id="CP009654">
    <property type="protein sequence ID" value="APC97875.1"/>
    <property type="molecule type" value="Genomic_DNA"/>
</dbReference>
<dbReference type="GO" id="GO:0005524">
    <property type="term" value="F:ATP binding"/>
    <property type="evidence" value="ECO:0007669"/>
    <property type="project" value="UniProtKB-KW"/>
</dbReference>
<dbReference type="PROSITE" id="PS00902">
    <property type="entry name" value="GLUTAMATE_5_KINASE"/>
    <property type="match status" value="1"/>
</dbReference>
<dbReference type="Pfam" id="PF00696">
    <property type="entry name" value="AA_kinase"/>
    <property type="match status" value="1"/>
</dbReference>
<dbReference type="InterPro" id="IPR002478">
    <property type="entry name" value="PUA"/>
</dbReference>
<dbReference type="PANTHER" id="PTHR43654:SF1">
    <property type="entry name" value="ISOPENTENYL PHOSPHATE KINASE"/>
    <property type="match status" value="1"/>
</dbReference>
<dbReference type="RefSeq" id="WP_071664550.1">
    <property type="nucleotide sequence ID" value="NZ_CP009654.1"/>
</dbReference>
<dbReference type="InterPro" id="IPR011529">
    <property type="entry name" value="Glu_5kinase"/>
</dbReference>
<dbReference type="EC" id="2.7.2.11" evidence="8"/>
<dbReference type="FunFam" id="3.40.1160.10:FF:000018">
    <property type="entry name" value="Glutamate 5-kinase"/>
    <property type="match status" value="1"/>
</dbReference>
<feature type="binding site" evidence="8">
    <location>
        <position position="155"/>
    </location>
    <ligand>
        <name>substrate</name>
    </ligand>
</feature>
<keyword evidence="3 8" id="KW-0641">Proline biosynthesis</keyword>
<dbReference type="GO" id="GO:0004349">
    <property type="term" value="F:glutamate 5-kinase activity"/>
    <property type="evidence" value="ECO:0007669"/>
    <property type="project" value="UniProtKB-UniRule"/>
</dbReference>
<keyword evidence="1 8" id="KW-0963">Cytoplasm</keyword>
<dbReference type="InterPro" id="IPR015947">
    <property type="entry name" value="PUA-like_sf"/>
</dbReference>
<evidence type="ECO:0000256" key="5">
    <source>
        <dbReference type="ARBA" id="ARBA00022741"/>
    </source>
</evidence>
<dbReference type="GO" id="GO:0005829">
    <property type="term" value="C:cytosol"/>
    <property type="evidence" value="ECO:0007669"/>
    <property type="project" value="TreeGrafter"/>
</dbReference>
<feature type="binding site" evidence="8">
    <location>
        <position position="143"/>
    </location>
    <ligand>
        <name>substrate</name>
    </ligand>
</feature>
<dbReference type="HAMAP" id="MF_00456">
    <property type="entry name" value="ProB"/>
    <property type="match status" value="1"/>
</dbReference>
<dbReference type="OrthoDB" id="9804434at2"/>
<dbReference type="PIRSF" id="PIRSF000729">
    <property type="entry name" value="GK"/>
    <property type="match status" value="1"/>
</dbReference>
<dbReference type="Gene3D" id="3.40.1160.10">
    <property type="entry name" value="Acetylglutamate kinase-like"/>
    <property type="match status" value="1"/>
</dbReference>
<evidence type="ECO:0000256" key="3">
    <source>
        <dbReference type="ARBA" id="ARBA00022650"/>
    </source>
</evidence>
<feature type="domain" description="PUA" evidence="9">
    <location>
        <begin position="283"/>
        <end position="365"/>
    </location>
</feature>